<evidence type="ECO:0000256" key="1">
    <source>
        <dbReference type="ARBA" id="ARBA00022679"/>
    </source>
</evidence>
<dbReference type="InterPro" id="IPR045078">
    <property type="entry name" value="TST/MPST-like"/>
</dbReference>
<dbReference type="PANTHER" id="PTHR11364">
    <property type="entry name" value="THIOSULFATE SULFERTANSFERASE"/>
    <property type="match status" value="1"/>
</dbReference>
<gene>
    <name evidence="5" type="ORF">M407DRAFT_193496</name>
</gene>
<keyword evidence="2" id="KW-0677">Repeat</keyword>
<name>A0A0C3L0N2_9AGAM</name>
<dbReference type="HOGENOM" id="CLU_031618_3_0_1"/>
<evidence type="ECO:0000259" key="4">
    <source>
        <dbReference type="PROSITE" id="PS50206"/>
    </source>
</evidence>
<dbReference type="EMBL" id="KN823012">
    <property type="protein sequence ID" value="KIO27238.1"/>
    <property type="molecule type" value="Genomic_DNA"/>
</dbReference>
<dbReference type="AlphaFoldDB" id="A0A0C3L0N2"/>
<dbReference type="OrthoDB" id="270167at2759"/>
<feature type="domain" description="Rhodanese" evidence="4">
    <location>
        <begin position="177"/>
        <end position="305"/>
    </location>
</feature>
<dbReference type="InterPro" id="IPR001763">
    <property type="entry name" value="Rhodanese-like_dom"/>
</dbReference>
<evidence type="ECO:0000313" key="6">
    <source>
        <dbReference type="Proteomes" id="UP000054248"/>
    </source>
</evidence>
<proteinExistence type="predicted"/>
<dbReference type="SUPFAM" id="SSF52821">
    <property type="entry name" value="Rhodanese/Cell cycle control phosphatase"/>
    <property type="match status" value="2"/>
</dbReference>
<dbReference type="CDD" id="cd01449">
    <property type="entry name" value="TST_Repeat_2"/>
    <property type="match status" value="1"/>
</dbReference>
<dbReference type="InterPro" id="IPR036873">
    <property type="entry name" value="Rhodanese-like_dom_sf"/>
</dbReference>
<protein>
    <recommendedName>
        <fullName evidence="4">Rhodanese domain-containing protein</fullName>
    </recommendedName>
</protein>
<dbReference type="Proteomes" id="UP000054248">
    <property type="component" value="Unassembled WGS sequence"/>
</dbReference>
<keyword evidence="1" id="KW-0808">Transferase</keyword>
<dbReference type="SMART" id="SM00450">
    <property type="entry name" value="RHOD"/>
    <property type="match status" value="2"/>
</dbReference>
<dbReference type="CDD" id="cd01448">
    <property type="entry name" value="TST_Repeat_1"/>
    <property type="match status" value="1"/>
</dbReference>
<dbReference type="Gene3D" id="3.40.250.10">
    <property type="entry name" value="Rhodanese-like domain"/>
    <property type="match status" value="2"/>
</dbReference>
<dbReference type="GO" id="GO:0005739">
    <property type="term" value="C:mitochondrion"/>
    <property type="evidence" value="ECO:0007669"/>
    <property type="project" value="TreeGrafter"/>
</dbReference>
<feature type="compositionally biased region" description="Polar residues" evidence="3">
    <location>
        <begin position="202"/>
        <end position="211"/>
    </location>
</feature>
<sequence>MSASTTLRSGHSELVITPSQLAALPSSTTVPIDVTWFMPNVARNPNEEFLGKRIPDARRMDLDVVASEHPLGLKHMMPTGEVFAKACEEIGVSPASHVVLYDTHGVFSSPRALFMFKAFGHSKASILNGGLPRWVDEGHPTESGPLKAIEPAKYPAPTLKEDFVRDYEHIVKATTSNDGATVVLDARPNGRFTGKDPEPRPNLSSGHMPSSRSLPFSNLLARQQPSSDGSSYTTLLEPNSLLSEVEKVVGEHGLDGLNSKQVINSCGSGMTAAVIWLALQELGVNSSLYDESWTGYAMRPESKVLKNE</sequence>
<keyword evidence="6" id="KW-1185">Reference proteome</keyword>
<evidence type="ECO:0000256" key="2">
    <source>
        <dbReference type="ARBA" id="ARBA00022737"/>
    </source>
</evidence>
<evidence type="ECO:0000313" key="5">
    <source>
        <dbReference type="EMBL" id="KIO27238.1"/>
    </source>
</evidence>
<dbReference type="STRING" id="1051891.A0A0C3L0N2"/>
<reference evidence="6" key="2">
    <citation type="submission" date="2015-01" db="EMBL/GenBank/DDBJ databases">
        <title>Evolutionary Origins and Diversification of the Mycorrhizal Mutualists.</title>
        <authorList>
            <consortium name="DOE Joint Genome Institute"/>
            <consortium name="Mycorrhizal Genomics Consortium"/>
            <person name="Kohler A."/>
            <person name="Kuo A."/>
            <person name="Nagy L.G."/>
            <person name="Floudas D."/>
            <person name="Copeland A."/>
            <person name="Barry K.W."/>
            <person name="Cichocki N."/>
            <person name="Veneault-Fourrey C."/>
            <person name="LaButti K."/>
            <person name="Lindquist E.A."/>
            <person name="Lipzen A."/>
            <person name="Lundell T."/>
            <person name="Morin E."/>
            <person name="Murat C."/>
            <person name="Riley R."/>
            <person name="Ohm R."/>
            <person name="Sun H."/>
            <person name="Tunlid A."/>
            <person name="Henrissat B."/>
            <person name="Grigoriev I.V."/>
            <person name="Hibbett D.S."/>
            <person name="Martin F."/>
        </authorList>
    </citation>
    <scope>NUCLEOTIDE SEQUENCE [LARGE SCALE GENOMIC DNA]</scope>
    <source>
        <strain evidence="6">MUT 4182</strain>
    </source>
</reference>
<dbReference type="Pfam" id="PF00581">
    <property type="entry name" value="Rhodanese"/>
    <property type="match status" value="2"/>
</dbReference>
<feature type="region of interest" description="Disordered" evidence="3">
    <location>
        <begin position="185"/>
        <end position="211"/>
    </location>
</feature>
<reference evidence="5 6" key="1">
    <citation type="submission" date="2014-04" db="EMBL/GenBank/DDBJ databases">
        <authorList>
            <consortium name="DOE Joint Genome Institute"/>
            <person name="Kuo A."/>
            <person name="Girlanda M."/>
            <person name="Perotto S."/>
            <person name="Kohler A."/>
            <person name="Nagy L.G."/>
            <person name="Floudas D."/>
            <person name="Copeland A."/>
            <person name="Barry K.W."/>
            <person name="Cichocki N."/>
            <person name="Veneault-Fourrey C."/>
            <person name="LaButti K."/>
            <person name="Lindquist E.A."/>
            <person name="Lipzen A."/>
            <person name="Lundell T."/>
            <person name="Morin E."/>
            <person name="Murat C."/>
            <person name="Sun H."/>
            <person name="Tunlid A."/>
            <person name="Henrissat B."/>
            <person name="Grigoriev I.V."/>
            <person name="Hibbett D.S."/>
            <person name="Martin F."/>
            <person name="Nordberg H.P."/>
            <person name="Cantor M.N."/>
            <person name="Hua S.X."/>
        </authorList>
    </citation>
    <scope>NUCLEOTIDE SEQUENCE [LARGE SCALE GENOMIC DNA]</scope>
    <source>
        <strain evidence="5 6">MUT 4182</strain>
    </source>
</reference>
<accession>A0A0C3L0N2</accession>
<dbReference type="GO" id="GO:0004792">
    <property type="term" value="F:thiosulfate-cyanide sulfurtransferase activity"/>
    <property type="evidence" value="ECO:0007669"/>
    <property type="project" value="TreeGrafter"/>
</dbReference>
<dbReference type="PANTHER" id="PTHR11364:SF27">
    <property type="entry name" value="SULFURTRANSFERASE"/>
    <property type="match status" value="1"/>
</dbReference>
<dbReference type="PROSITE" id="PS50206">
    <property type="entry name" value="RHODANESE_3"/>
    <property type="match status" value="2"/>
</dbReference>
<feature type="domain" description="Rhodanese" evidence="4">
    <location>
        <begin position="43"/>
        <end position="143"/>
    </location>
</feature>
<organism evidence="5 6">
    <name type="scientific">Tulasnella calospora MUT 4182</name>
    <dbReference type="NCBI Taxonomy" id="1051891"/>
    <lineage>
        <taxon>Eukaryota</taxon>
        <taxon>Fungi</taxon>
        <taxon>Dikarya</taxon>
        <taxon>Basidiomycota</taxon>
        <taxon>Agaricomycotina</taxon>
        <taxon>Agaricomycetes</taxon>
        <taxon>Cantharellales</taxon>
        <taxon>Tulasnellaceae</taxon>
        <taxon>Tulasnella</taxon>
    </lineage>
</organism>
<evidence type="ECO:0000256" key="3">
    <source>
        <dbReference type="SAM" id="MobiDB-lite"/>
    </source>
</evidence>